<reference evidence="2 3" key="1">
    <citation type="submission" date="2018-06" db="EMBL/GenBank/DDBJ databases">
        <title>Genomic Encyclopedia of Archaeal and Bacterial Type Strains, Phase II (KMG-II): from individual species to whole genera.</title>
        <authorList>
            <person name="Goeker M."/>
        </authorList>
    </citation>
    <scope>NUCLEOTIDE SEQUENCE [LARGE SCALE GENOMIC DNA]</scope>
    <source>
        <strain evidence="2 3">ATCC BAA-1881</strain>
    </source>
</reference>
<keyword evidence="3" id="KW-1185">Reference proteome</keyword>
<protein>
    <submittedName>
        <fullName evidence="2">Uncharacterized protein</fullName>
    </submittedName>
</protein>
<dbReference type="AlphaFoldDB" id="A0A326U681"/>
<dbReference type="EMBL" id="QKUF01000017">
    <property type="protein sequence ID" value="PZW25686.1"/>
    <property type="molecule type" value="Genomic_DNA"/>
</dbReference>
<keyword evidence="1" id="KW-0812">Transmembrane</keyword>
<keyword evidence="1" id="KW-0472">Membrane</keyword>
<evidence type="ECO:0000256" key="1">
    <source>
        <dbReference type="SAM" id="Phobius"/>
    </source>
</evidence>
<comment type="caution">
    <text evidence="2">The sequence shown here is derived from an EMBL/GenBank/DDBJ whole genome shotgun (WGS) entry which is preliminary data.</text>
</comment>
<sequence>MKQQQQQPYRRLNISQYPYPKRIEIFLHLIKTGKLLKRLFTDSRIHPGRKISFLVSVVGLAVILLALPLGEFALGTLLPIIGIVLGVPLDTGVDWLTFAMLVVSLLRIFPHEIVSEHYQDLFHHSSRRRWRVQPDGNA</sequence>
<evidence type="ECO:0000313" key="2">
    <source>
        <dbReference type="EMBL" id="PZW25686.1"/>
    </source>
</evidence>
<evidence type="ECO:0000313" key="3">
    <source>
        <dbReference type="Proteomes" id="UP000248806"/>
    </source>
</evidence>
<proteinExistence type="predicted"/>
<organism evidence="2 3">
    <name type="scientific">Thermosporothrix hazakensis</name>
    <dbReference type="NCBI Taxonomy" id="644383"/>
    <lineage>
        <taxon>Bacteria</taxon>
        <taxon>Bacillati</taxon>
        <taxon>Chloroflexota</taxon>
        <taxon>Ktedonobacteria</taxon>
        <taxon>Ktedonobacterales</taxon>
        <taxon>Thermosporotrichaceae</taxon>
        <taxon>Thermosporothrix</taxon>
    </lineage>
</organism>
<feature type="transmembrane region" description="Helical" evidence="1">
    <location>
        <begin position="53"/>
        <end position="86"/>
    </location>
</feature>
<gene>
    <name evidence="2" type="ORF">EI42_04179</name>
</gene>
<keyword evidence="1" id="KW-1133">Transmembrane helix</keyword>
<dbReference type="Proteomes" id="UP000248806">
    <property type="component" value="Unassembled WGS sequence"/>
</dbReference>
<dbReference type="RefSeq" id="WP_111324514.1">
    <property type="nucleotide sequence ID" value="NZ_BIFX01000001.1"/>
</dbReference>
<name>A0A326U681_THEHA</name>
<dbReference type="OrthoDB" id="162071at2"/>
<accession>A0A326U681</accession>